<keyword evidence="2 4" id="KW-0732">Signal</keyword>
<evidence type="ECO:0000313" key="6">
    <source>
        <dbReference type="Proteomes" id="UP000678393"/>
    </source>
</evidence>
<dbReference type="SMART" id="SM00364">
    <property type="entry name" value="LRR_BAC"/>
    <property type="match status" value="6"/>
</dbReference>
<feature type="chain" id="PRO_5035761508" evidence="4">
    <location>
        <begin position="21"/>
        <end position="499"/>
    </location>
</feature>
<dbReference type="Pfam" id="PF13516">
    <property type="entry name" value="LRR_6"/>
    <property type="match status" value="1"/>
</dbReference>
<comment type="caution">
    <text evidence="5">The sequence shown here is derived from an EMBL/GenBank/DDBJ whole genome shotgun (WGS) entry which is preliminary data.</text>
</comment>
<gene>
    <name evidence="5" type="ORF">CUNI_LOCUS18831</name>
</gene>
<evidence type="ECO:0000256" key="4">
    <source>
        <dbReference type="SAM" id="SignalP"/>
    </source>
</evidence>
<name>A0A8S3ZV06_9EUPU</name>
<dbReference type="InterPro" id="IPR050328">
    <property type="entry name" value="Dev_Immune_Receptor"/>
</dbReference>
<organism evidence="5 6">
    <name type="scientific">Candidula unifasciata</name>
    <dbReference type="NCBI Taxonomy" id="100452"/>
    <lineage>
        <taxon>Eukaryota</taxon>
        <taxon>Metazoa</taxon>
        <taxon>Spiralia</taxon>
        <taxon>Lophotrochozoa</taxon>
        <taxon>Mollusca</taxon>
        <taxon>Gastropoda</taxon>
        <taxon>Heterobranchia</taxon>
        <taxon>Euthyneura</taxon>
        <taxon>Panpulmonata</taxon>
        <taxon>Eupulmonata</taxon>
        <taxon>Stylommatophora</taxon>
        <taxon>Helicina</taxon>
        <taxon>Helicoidea</taxon>
        <taxon>Geomitridae</taxon>
        <taxon>Candidula</taxon>
    </lineage>
</organism>
<dbReference type="AlphaFoldDB" id="A0A8S3ZV06"/>
<feature type="signal peptide" evidence="4">
    <location>
        <begin position="1"/>
        <end position="20"/>
    </location>
</feature>
<evidence type="ECO:0000256" key="2">
    <source>
        <dbReference type="ARBA" id="ARBA00022729"/>
    </source>
</evidence>
<dbReference type="InterPro" id="IPR001611">
    <property type="entry name" value="Leu-rich_rpt"/>
</dbReference>
<evidence type="ECO:0000256" key="3">
    <source>
        <dbReference type="ARBA" id="ARBA00022737"/>
    </source>
</evidence>
<dbReference type="Pfam" id="PF13855">
    <property type="entry name" value="LRR_8"/>
    <property type="match status" value="2"/>
</dbReference>
<dbReference type="EMBL" id="CAJHNH020006057">
    <property type="protein sequence ID" value="CAG5133273.1"/>
    <property type="molecule type" value="Genomic_DNA"/>
</dbReference>
<dbReference type="InterPro" id="IPR032675">
    <property type="entry name" value="LRR_dom_sf"/>
</dbReference>
<reference evidence="5" key="1">
    <citation type="submission" date="2021-04" db="EMBL/GenBank/DDBJ databases">
        <authorList>
            <consortium name="Molecular Ecology Group"/>
        </authorList>
    </citation>
    <scope>NUCLEOTIDE SEQUENCE</scope>
</reference>
<evidence type="ECO:0000313" key="5">
    <source>
        <dbReference type="EMBL" id="CAG5133273.1"/>
    </source>
</evidence>
<dbReference type="Proteomes" id="UP000678393">
    <property type="component" value="Unassembled WGS sequence"/>
</dbReference>
<proteinExistence type="predicted"/>
<dbReference type="OrthoDB" id="676979at2759"/>
<dbReference type="PANTHER" id="PTHR24373:SF385">
    <property type="entry name" value="GH01279P-RELATED"/>
    <property type="match status" value="1"/>
</dbReference>
<dbReference type="SMART" id="SM00369">
    <property type="entry name" value="LRR_TYP"/>
    <property type="match status" value="8"/>
</dbReference>
<dbReference type="PROSITE" id="PS51450">
    <property type="entry name" value="LRR"/>
    <property type="match status" value="3"/>
</dbReference>
<dbReference type="GO" id="GO:0005615">
    <property type="term" value="C:extracellular space"/>
    <property type="evidence" value="ECO:0007669"/>
    <property type="project" value="TreeGrafter"/>
</dbReference>
<dbReference type="GO" id="GO:0031012">
    <property type="term" value="C:extracellular matrix"/>
    <property type="evidence" value="ECO:0007669"/>
    <property type="project" value="TreeGrafter"/>
</dbReference>
<evidence type="ECO:0000256" key="1">
    <source>
        <dbReference type="ARBA" id="ARBA00022614"/>
    </source>
</evidence>
<sequence length="499" mass="55552">MSSSFYFLVVLHGILIVVLGNNLCIFKECDCEGTIILCSELGLTKIPERVATNYTDFQLLDLEINMITSIPSGSLPANIQELTLMENPIATIDDSAFDDCANTLQTLTFSAARFTRIPDAFLRLKQLKSFSIYGTTIWDWNPMAMNSLGQTLQTLDLVICNITIWPQWVKNFTGLTELNLSGNFISSIPDDALDLLSNILTSLSLANNSLTSVPKTFSKLNALTMLNLQQNRISDVSWLPPNCKLTSLSLNFNKISDAVQLSNALLPFATSLNHLDVDNNILTAIPDLGFLKFIPSLDFSSNKMSDSLSGSAPPNTNSLDFESNAFRFIPKILWSVKEVTYMILSSNRITDLGEMSFPPWIVGAELGYNLLVELKDLSFPENSTMQFLNLNNNPICRISDNAFKNLPQLYFLNLQYTELTRLPLGLASAKGLSDLDLSGSVYLVCTCAEINLRQWILSRSDRGVNGDCGSTSIWTFYRDLSPFCPEPITLNYQTVTYLR</sequence>
<dbReference type="SUPFAM" id="SSF52058">
    <property type="entry name" value="L domain-like"/>
    <property type="match status" value="2"/>
</dbReference>
<accession>A0A8S3ZV06</accession>
<dbReference type="Gene3D" id="3.80.10.10">
    <property type="entry name" value="Ribonuclease Inhibitor"/>
    <property type="match status" value="4"/>
</dbReference>
<protein>
    <submittedName>
        <fullName evidence="5">Uncharacterized protein</fullName>
    </submittedName>
</protein>
<dbReference type="PANTHER" id="PTHR24373">
    <property type="entry name" value="SLIT RELATED LEUCINE-RICH REPEAT NEURONAL PROTEIN"/>
    <property type="match status" value="1"/>
</dbReference>
<keyword evidence="3" id="KW-0677">Repeat</keyword>
<keyword evidence="1" id="KW-0433">Leucine-rich repeat</keyword>
<dbReference type="InterPro" id="IPR003591">
    <property type="entry name" value="Leu-rich_rpt_typical-subtyp"/>
</dbReference>
<keyword evidence="6" id="KW-1185">Reference proteome</keyword>